<dbReference type="PANTHER" id="PTHR12589:SF7">
    <property type="entry name" value="6-PYRUVOYL TETRAHYDROBIOPTERIN SYNTHASE"/>
    <property type="match status" value="1"/>
</dbReference>
<evidence type="ECO:0000256" key="6">
    <source>
        <dbReference type="ARBA" id="ARBA00022723"/>
    </source>
</evidence>
<dbReference type="AlphaFoldDB" id="A0A7W5ZH42"/>
<reference evidence="11 12" key="1">
    <citation type="submission" date="2020-08" db="EMBL/GenBank/DDBJ databases">
        <title>Genomic Encyclopedia of Type Strains, Phase IV (KMG-IV): sequencing the most valuable type-strain genomes for metagenomic binning, comparative biology and taxonomic classification.</title>
        <authorList>
            <person name="Goeker M."/>
        </authorList>
    </citation>
    <scope>NUCLEOTIDE SEQUENCE [LARGE SCALE GENOMIC DNA]</scope>
    <source>
        <strain evidence="11 12">DSM 17976</strain>
    </source>
</reference>
<evidence type="ECO:0000256" key="1">
    <source>
        <dbReference type="ARBA" id="ARBA00001947"/>
    </source>
</evidence>
<evidence type="ECO:0000256" key="5">
    <source>
        <dbReference type="ARBA" id="ARBA00018141"/>
    </source>
</evidence>
<keyword evidence="12" id="KW-1185">Reference proteome</keyword>
<sequence length="140" mass="16071">MIVYVTRKEHFNAAHRVYNPSWSDEKNTEVFGICANPNFHGHNFELIVTVKGPINPETGFVVDMKLLGRLMKDSVVDKVDHRNLNLDVDFMQGIIPSCENFVLEIWAILAKGLNEVAPHAKLHYIKLIETPKNYVEYYGE</sequence>
<organism evidence="11 12">
    <name type="scientific">Runella defluvii</name>
    <dbReference type="NCBI Taxonomy" id="370973"/>
    <lineage>
        <taxon>Bacteria</taxon>
        <taxon>Pseudomonadati</taxon>
        <taxon>Bacteroidota</taxon>
        <taxon>Cytophagia</taxon>
        <taxon>Cytophagales</taxon>
        <taxon>Spirosomataceae</taxon>
        <taxon>Runella</taxon>
    </lineage>
</organism>
<dbReference type="GO" id="GO:0070497">
    <property type="term" value="F:6-carboxytetrahydropterin synthase activity"/>
    <property type="evidence" value="ECO:0007669"/>
    <property type="project" value="UniProtKB-EC"/>
</dbReference>
<proteinExistence type="inferred from homology"/>
<keyword evidence="8 11" id="KW-0456">Lyase</keyword>
<dbReference type="InterPro" id="IPR007115">
    <property type="entry name" value="6-PTP_synth/QueD"/>
</dbReference>
<dbReference type="Pfam" id="PF01242">
    <property type="entry name" value="PTPS"/>
    <property type="match status" value="1"/>
</dbReference>
<comment type="similarity">
    <text evidence="3">Belongs to the PTPS family. QueD subfamily.</text>
</comment>
<accession>A0A7W5ZH42</accession>
<evidence type="ECO:0000256" key="4">
    <source>
        <dbReference type="ARBA" id="ARBA00012982"/>
    </source>
</evidence>
<comment type="catalytic activity">
    <reaction evidence="10">
        <text>7,8-dihydroneopterin 3'-triphosphate + H2O = 6-carboxy-5,6,7,8-tetrahydropterin + triphosphate + acetaldehyde + 2 H(+)</text>
        <dbReference type="Rhea" id="RHEA:27966"/>
        <dbReference type="ChEBI" id="CHEBI:15343"/>
        <dbReference type="ChEBI" id="CHEBI:15377"/>
        <dbReference type="ChEBI" id="CHEBI:15378"/>
        <dbReference type="ChEBI" id="CHEBI:18036"/>
        <dbReference type="ChEBI" id="CHEBI:58462"/>
        <dbReference type="ChEBI" id="CHEBI:61032"/>
        <dbReference type="EC" id="4.1.2.50"/>
    </reaction>
</comment>
<dbReference type="EC" id="4.1.2.50" evidence="4"/>
<name>A0A7W5ZH42_9BACT</name>
<comment type="pathway">
    <text evidence="2">Purine metabolism; 7-cyano-7-deazaguanine biosynthesis.</text>
</comment>
<evidence type="ECO:0000256" key="9">
    <source>
        <dbReference type="ARBA" id="ARBA00031449"/>
    </source>
</evidence>
<comment type="caution">
    <text evidence="11">The sequence shown here is derived from an EMBL/GenBank/DDBJ whole genome shotgun (WGS) entry which is preliminary data.</text>
</comment>
<evidence type="ECO:0000313" key="12">
    <source>
        <dbReference type="Proteomes" id="UP000541352"/>
    </source>
</evidence>
<dbReference type="EMBL" id="JACIBY010000002">
    <property type="protein sequence ID" value="MBB3837051.1"/>
    <property type="molecule type" value="Genomic_DNA"/>
</dbReference>
<protein>
    <recommendedName>
        <fullName evidence="5">6-carboxy-5,6,7,8-tetrahydropterin synthase</fullName>
        <ecNumber evidence="4">4.1.2.50</ecNumber>
    </recommendedName>
    <alternativeName>
        <fullName evidence="9">Queuosine biosynthesis protein QueD</fullName>
    </alternativeName>
</protein>
<dbReference type="InterPro" id="IPR038418">
    <property type="entry name" value="6-PTP_synth/QueD_sf"/>
</dbReference>
<comment type="cofactor">
    <cofactor evidence="1">
        <name>Zn(2+)</name>
        <dbReference type="ChEBI" id="CHEBI:29105"/>
    </cofactor>
</comment>
<dbReference type="SUPFAM" id="SSF55620">
    <property type="entry name" value="Tetrahydrobiopterin biosynthesis enzymes-like"/>
    <property type="match status" value="1"/>
</dbReference>
<evidence type="ECO:0000256" key="3">
    <source>
        <dbReference type="ARBA" id="ARBA00008900"/>
    </source>
</evidence>
<dbReference type="Proteomes" id="UP000541352">
    <property type="component" value="Unassembled WGS sequence"/>
</dbReference>
<keyword evidence="7" id="KW-0862">Zinc</keyword>
<evidence type="ECO:0000256" key="8">
    <source>
        <dbReference type="ARBA" id="ARBA00023239"/>
    </source>
</evidence>
<dbReference type="UniPathway" id="UPA00391"/>
<dbReference type="Gene3D" id="3.30.479.10">
    <property type="entry name" value="6-pyruvoyl tetrahydropterin synthase/QueD"/>
    <property type="match status" value="1"/>
</dbReference>
<evidence type="ECO:0000256" key="10">
    <source>
        <dbReference type="ARBA" id="ARBA00048807"/>
    </source>
</evidence>
<keyword evidence="6" id="KW-0479">Metal-binding</keyword>
<dbReference type="FunFam" id="3.30.479.10:FF:000003">
    <property type="entry name" value="6-pyruvoyl tetrahydrobiopterin synthase"/>
    <property type="match status" value="1"/>
</dbReference>
<evidence type="ECO:0000256" key="2">
    <source>
        <dbReference type="ARBA" id="ARBA00005061"/>
    </source>
</evidence>
<evidence type="ECO:0000313" key="11">
    <source>
        <dbReference type="EMBL" id="MBB3837051.1"/>
    </source>
</evidence>
<gene>
    <name evidence="11" type="ORF">FHS57_001045</name>
</gene>
<dbReference type="PANTHER" id="PTHR12589">
    <property type="entry name" value="PYRUVOYL TETRAHYDROBIOPTERIN SYNTHASE"/>
    <property type="match status" value="1"/>
</dbReference>
<evidence type="ECO:0000256" key="7">
    <source>
        <dbReference type="ARBA" id="ARBA00022833"/>
    </source>
</evidence>
<dbReference type="GO" id="GO:0046872">
    <property type="term" value="F:metal ion binding"/>
    <property type="evidence" value="ECO:0007669"/>
    <property type="project" value="UniProtKB-KW"/>
</dbReference>